<dbReference type="Proteomes" id="UP001221217">
    <property type="component" value="Unassembled WGS sequence"/>
</dbReference>
<name>A0AAJ1MJG5_9SPIO</name>
<accession>A0AAJ1MJG5</accession>
<sequence>MTDSVPKFIPVDNAAQIFVSIYSHKETTMSRIAVNLKKPIDKVKLTAALEKVMKRFSFYQVYLKKRFFDYIFERTDDLPVIEEDTKWTNRHIDFEDNNFPFSIKIEENTLAV</sequence>
<organism evidence="1 2">
    <name type="scientific">Candidatus Thalassospirochaeta sargassi</name>
    <dbReference type="NCBI Taxonomy" id="3119039"/>
    <lineage>
        <taxon>Bacteria</taxon>
        <taxon>Pseudomonadati</taxon>
        <taxon>Spirochaetota</taxon>
        <taxon>Spirochaetia</taxon>
        <taxon>Spirochaetales</taxon>
        <taxon>Spirochaetaceae</taxon>
        <taxon>Candidatus Thalassospirochaeta</taxon>
    </lineage>
</organism>
<comment type="caution">
    <text evidence="1">The sequence shown here is derived from an EMBL/GenBank/DDBJ whole genome shotgun (WGS) entry which is preliminary data.</text>
</comment>
<gene>
    <name evidence="1" type="ORF">PQJ61_11705</name>
</gene>
<dbReference type="AlphaFoldDB" id="A0AAJ1MJG5"/>
<proteinExistence type="predicted"/>
<evidence type="ECO:0000313" key="1">
    <source>
        <dbReference type="EMBL" id="MDC7227418.1"/>
    </source>
</evidence>
<protein>
    <submittedName>
        <fullName evidence="1">Uncharacterized protein</fullName>
    </submittedName>
</protein>
<evidence type="ECO:0000313" key="2">
    <source>
        <dbReference type="Proteomes" id="UP001221217"/>
    </source>
</evidence>
<feature type="non-terminal residue" evidence="1">
    <location>
        <position position="112"/>
    </location>
</feature>
<dbReference type="EMBL" id="JAQQAL010000024">
    <property type="protein sequence ID" value="MDC7227418.1"/>
    <property type="molecule type" value="Genomic_DNA"/>
</dbReference>
<reference evidence="1 2" key="1">
    <citation type="submission" date="2022-12" db="EMBL/GenBank/DDBJ databases">
        <title>Metagenome assembled genome from gulf of manar.</title>
        <authorList>
            <person name="Kohli P."/>
            <person name="Pk S."/>
            <person name="Venkata Ramana C."/>
            <person name="Sasikala C."/>
        </authorList>
    </citation>
    <scope>NUCLEOTIDE SEQUENCE [LARGE SCALE GENOMIC DNA]</scope>
    <source>
        <strain evidence="1">JB008</strain>
    </source>
</reference>